<sequence>MASEDSELRDHQRGSRKLPPPPKVVPWLVCRHGKDRKFQTFYNLCDPLNKSYRKKIIPELSNRTFYQKNSSQGWLVIVCDDDTETKDDYGNCFLWNPVSLKIIMLPNILQSIHQESFFGSHYIRDCVLSFGGAGGGVEGSSCSSHSHSGSSCSSSFESNDNYDDWMVYVLLNGDEDPDMLLYCHPGEKEWRKHEFVGVSPSTLPSMLYFNGKLFVMCSTDNVHLEIEIHHDSEKETLCVSDFIHVDDDFQRESVAEWLEYRNVEQSWMESFGEFFRIERYYIPRGVYQNCSTQIIISKLDFSLMAWEEIKSLDGYVFFLSDFQKLSCLASDLGFSKGCVYYVQDKEMGMYRYTLEDNSILLSVPCPDIKSPWIAAEWLMVTTTQRVDDRRTAKSAEYRVSVAKADEKEDIEEVRLCDMLYDDIIRLISDYLHPVDYIHLRAVSFSTRALHTTDISPWLVFPDYDQAVYNFVNPMHNNESYLMNIPQLFEGSRIHFSKGGWLLMSKGNTLFFYNPFTRSTIKLPDLSGDNCFKFSGISFSSLPTSSDCVVFGISQLVGNDILMFFIKRGDAHWTNDSFGCSYLLPNRELTEFEVDFNNPVFYRGAFYCLDNNGTLGFSTIEHGISWEILANVTRPKCEFICKTFLVECEGKLLSVLLGHLGKWVRIFRLNDTDMVWVEVKHFGRHTLFISNTSCISAIASTGQMENKIYFPRLHNEGILYFSLDTSMFHCLGSRHSAKDYQDSKEKLNCSWIEPNWLEVSDHHRYWFNI</sequence>
<name>A0AAD4SPH0_9MAGN</name>
<dbReference type="PANTHER" id="PTHR33127:SF35">
    <property type="entry name" value="F-BOX DOMAIN-CONTAINING PROTEIN"/>
    <property type="match status" value="1"/>
</dbReference>
<feature type="domain" description="KIB1-4 beta-propeller" evidence="2">
    <location>
        <begin position="476"/>
        <end position="710"/>
    </location>
</feature>
<organism evidence="3 4">
    <name type="scientific">Papaver atlanticum</name>
    <dbReference type="NCBI Taxonomy" id="357466"/>
    <lineage>
        <taxon>Eukaryota</taxon>
        <taxon>Viridiplantae</taxon>
        <taxon>Streptophyta</taxon>
        <taxon>Embryophyta</taxon>
        <taxon>Tracheophyta</taxon>
        <taxon>Spermatophyta</taxon>
        <taxon>Magnoliopsida</taxon>
        <taxon>Ranunculales</taxon>
        <taxon>Papaveraceae</taxon>
        <taxon>Papaveroideae</taxon>
        <taxon>Papaver</taxon>
    </lineage>
</organism>
<dbReference type="AlphaFoldDB" id="A0AAD4SPH0"/>
<dbReference type="PANTHER" id="PTHR33127">
    <property type="entry name" value="TRANSMEMBRANE PROTEIN"/>
    <property type="match status" value="1"/>
</dbReference>
<comment type="caution">
    <text evidence="3">The sequence shown here is derived from an EMBL/GenBank/DDBJ whole genome shotgun (WGS) entry which is preliminary data.</text>
</comment>
<dbReference type="EMBL" id="JAJJMB010009213">
    <property type="protein sequence ID" value="KAI3914996.1"/>
    <property type="molecule type" value="Genomic_DNA"/>
</dbReference>
<dbReference type="Proteomes" id="UP001202328">
    <property type="component" value="Unassembled WGS sequence"/>
</dbReference>
<feature type="domain" description="KIB1-4 beta-propeller" evidence="2">
    <location>
        <begin position="42"/>
        <end position="350"/>
    </location>
</feature>
<feature type="compositionally biased region" description="Basic and acidic residues" evidence="1">
    <location>
        <begin position="1"/>
        <end position="13"/>
    </location>
</feature>
<keyword evidence="4" id="KW-1185">Reference proteome</keyword>
<protein>
    <recommendedName>
        <fullName evidence="2">KIB1-4 beta-propeller domain-containing protein</fullName>
    </recommendedName>
</protein>
<accession>A0AAD4SPH0</accession>
<feature type="region of interest" description="Disordered" evidence="1">
    <location>
        <begin position="1"/>
        <end position="20"/>
    </location>
</feature>
<reference evidence="3" key="1">
    <citation type="submission" date="2022-04" db="EMBL/GenBank/DDBJ databases">
        <title>A functionally conserved STORR gene fusion in Papaver species that diverged 16.8 million years ago.</title>
        <authorList>
            <person name="Catania T."/>
        </authorList>
    </citation>
    <scope>NUCLEOTIDE SEQUENCE</scope>
    <source>
        <strain evidence="3">S-188037</strain>
    </source>
</reference>
<dbReference type="Pfam" id="PF03478">
    <property type="entry name" value="Beta-prop_KIB1-4"/>
    <property type="match status" value="2"/>
</dbReference>
<evidence type="ECO:0000313" key="3">
    <source>
        <dbReference type="EMBL" id="KAI3914996.1"/>
    </source>
</evidence>
<dbReference type="InterPro" id="IPR005174">
    <property type="entry name" value="KIB1-4_b-propeller"/>
</dbReference>
<evidence type="ECO:0000259" key="2">
    <source>
        <dbReference type="Pfam" id="PF03478"/>
    </source>
</evidence>
<evidence type="ECO:0000256" key="1">
    <source>
        <dbReference type="SAM" id="MobiDB-lite"/>
    </source>
</evidence>
<proteinExistence type="predicted"/>
<evidence type="ECO:0000313" key="4">
    <source>
        <dbReference type="Proteomes" id="UP001202328"/>
    </source>
</evidence>
<gene>
    <name evidence="3" type="ORF">MKW98_020543</name>
</gene>